<keyword evidence="11" id="KW-0472">Membrane</keyword>
<comment type="catalytic activity">
    <reaction evidence="1">
        <text>S-ubiquitinyl-[E2 ubiquitin-conjugating enzyme]-L-cysteine + [acceptor protein]-L-lysine = [E2 ubiquitin-conjugating enzyme]-L-cysteine + N(6)-ubiquitinyl-[acceptor protein]-L-lysine.</text>
        <dbReference type="EC" id="2.3.2.27"/>
    </reaction>
</comment>
<evidence type="ECO:0000256" key="3">
    <source>
        <dbReference type="ARBA" id="ARBA00012483"/>
    </source>
</evidence>
<evidence type="ECO:0000256" key="8">
    <source>
        <dbReference type="ARBA" id="ARBA00022786"/>
    </source>
</evidence>
<keyword evidence="4" id="KW-0808">Transferase</keyword>
<name>A0A1I1VR56_9BACT</name>
<keyword evidence="13" id="KW-0436">Ligase</keyword>
<sequence length="209" mass="22857">MPVPFFAVAAAVLAGVGLSYVLSTDVRTRRTLKKRPVTPIRGLREGEVARVRGRVVAGERVLEAPLSNRASVYYLATVDQETGRNHWREVAREERYVEFALDDGTGRIQVIMSVPRVAVVRDHHTRSGTFDDASAVEEAFLARHGLKSTNLLGLNIAIRYDEGTIEPGEEVTALGLVRAEIRGGQRVLVLDAPDDGPLLLSDDPRAVHG</sequence>
<organism evidence="13 14">
    <name type="scientific">Nannocystis exedens</name>
    <dbReference type="NCBI Taxonomy" id="54"/>
    <lineage>
        <taxon>Bacteria</taxon>
        <taxon>Pseudomonadati</taxon>
        <taxon>Myxococcota</taxon>
        <taxon>Polyangia</taxon>
        <taxon>Nannocystales</taxon>
        <taxon>Nannocystaceae</taxon>
        <taxon>Nannocystis</taxon>
    </lineage>
</organism>
<evidence type="ECO:0000256" key="6">
    <source>
        <dbReference type="ARBA" id="ARBA00022723"/>
    </source>
</evidence>
<keyword evidence="10" id="KW-1133">Transmembrane helix</keyword>
<dbReference type="GO" id="GO:0008270">
    <property type="term" value="F:zinc ion binding"/>
    <property type="evidence" value="ECO:0007669"/>
    <property type="project" value="UniProtKB-KW"/>
</dbReference>
<dbReference type="EC" id="2.3.2.27" evidence="3"/>
<reference evidence="14" key="1">
    <citation type="submission" date="2016-10" db="EMBL/GenBank/DDBJ databases">
        <authorList>
            <person name="Varghese N."/>
            <person name="Submissions S."/>
        </authorList>
    </citation>
    <scope>NUCLEOTIDE SEQUENCE [LARGE SCALE GENOMIC DNA]</scope>
    <source>
        <strain evidence="14">ATCC 25963</strain>
    </source>
</reference>
<evidence type="ECO:0000256" key="5">
    <source>
        <dbReference type="ARBA" id="ARBA00022692"/>
    </source>
</evidence>
<evidence type="ECO:0000259" key="12">
    <source>
        <dbReference type="Pfam" id="PF12483"/>
    </source>
</evidence>
<keyword evidence="5" id="KW-0812">Transmembrane</keyword>
<evidence type="ECO:0000313" key="14">
    <source>
        <dbReference type="Proteomes" id="UP000199400"/>
    </source>
</evidence>
<dbReference type="OrthoDB" id="5478917at2"/>
<dbReference type="GO" id="GO:0016020">
    <property type="term" value="C:membrane"/>
    <property type="evidence" value="ECO:0007669"/>
    <property type="project" value="UniProtKB-SubCell"/>
</dbReference>
<evidence type="ECO:0000256" key="1">
    <source>
        <dbReference type="ARBA" id="ARBA00000900"/>
    </source>
</evidence>
<evidence type="ECO:0000256" key="7">
    <source>
        <dbReference type="ARBA" id="ARBA00022771"/>
    </source>
</evidence>
<keyword evidence="14" id="KW-1185">Reference proteome</keyword>
<protein>
    <recommendedName>
        <fullName evidence="3">RING-type E3 ubiquitin transferase</fullName>
        <ecNumber evidence="3">2.3.2.27</ecNumber>
    </recommendedName>
</protein>
<proteinExistence type="predicted"/>
<keyword evidence="8" id="KW-0833">Ubl conjugation pathway</keyword>
<keyword evidence="9" id="KW-0862">Zinc</keyword>
<dbReference type="Proteomes" id="UP000199400">
    <property type="component" value="Unassembled WGS sequence"/>
</dbReference>
<dbReference type="GO" id="GO:0016567">
    <property type="term" value="P:protein ubiquitination"/>
    <property type="evidence" value="ECO:0007669"/>
    <property type="project" value="InterPro"/>
</dbReference>
<evidence type="ECO:0000256" key="4">
    <source>
        <dbReference type="ARBA" id="ARBA00022679"/>
    </source>
</evidence>
<evidence type="ECO:0000256" key="10">
    <source>
        <dbReference type="ARBA" id="ARBA00022989"/>
    </source>
</evidence>
<evidence type="ECO:0000313" key="13">
    <source>
        <dbReference type="EMBL" id="SFD85299.1"/>
    </source>
</evidence>
<gene>
    <name evidence="13" type="ORF">SAMN02745121_01870</name>
</gene>
<dbReference type="GO" id="GO:0061630">
    <property type="term" value="F:ubiquitin protein ligase activity"/>
    <property type="evidence" value="ECO:0007669"/>
    <property type="project" value="UniProtKB-EC"/>
</dbReference>
<keyword evidence="7" id="KW-0863">Zinc-finger</keyword>
<evidence type="ECO:0000256" key="2">
    <source>
        <dbReference type="ARBA" id="ARBA00004141"/>
    </source>
</evidence>
<feature type="domain" description="E3 Ubiquitin ligase MUL1-like" evidence="12">
    <location>
        <begin position="80"/>
        <end position="202"/>
    </location>
</feature>
<comment type="subcellular location">
    <subcellularLocation>
        <location evidence="2">Membrane</location>
        <topology evidence="2">Multi-pass membrane protein</topology>
    </subcellularLocation>
</comment>
<dbReference type="EMBL" id="FOMX01000005">
    <property type="protein sequence ID" value="SFD85299.1"/>
    <property type="molecule type" value="Genomic_DNA"/>
</dbReference>
<dbReference type="AlphaFoldDB" id="A0A1I1VR56"/>
<dbReference type="GO" id="GO:0016874">
    <property type="term" value="F:ligase activity"/>
    <property type="evidence" value="ECO:0007669"/>
    <property type="project" value="UniProtKB-KW"/>
</dbReference>
<dbReference type="InterPro" id="IPR022170">
    <property type="entry name" value="MUL1-like"/>
</dbReference>
<dbReference type="RefSeq" id="WP_096330670.1">
    <property type="nucleotide sequence ID" value="NZ_FOMX01000005.1"/>
</dbReference>
<evidence type="ECO:0000256" key="11">
    <source>
        <dbReference type="ARBA" id="ARBA00023136"/>
    </source>
</evidence>
<accession>A0A1I1VR56</accession>
<evidence type="ECO:0000256" key="9">
    <source>
        <dbReference type="ARBA" id="ARBA00022833"/>
    </source>
</evidence>
<keyword evidence="6" id="KW-0479">Metal-binding</keyword>
<dbReference type="Pfam" id="PF12483">
    <property type="entry name" value="GIDE"/>
    <property type="match status" value="1"/>
</dbReference>